<keyword evidence="8" id="KW-1185">Reference proteome</keyword>
<name>A0ABS0XMM2_9SPHN</name>
<gene>
    <name evidence="7" type="ORF">JAO74_05610</name>
</gene>
<dbReference type="InterPro" id="IPR004358">
    <property type="entry name" value="Sig_transdc_His_kin-like_C"/>
</dbReference>
<feature type="domain" description="Histidine kinase" evidence="6">
    <location>
        <begin position="222"/>
        <end position="438"/>
    </location>
</feature>
<evidence type="ECO:0000256" key="4">
    <source>
        <dbReference type="ARBA" id="ARBA00022777"/>
    </source>
</evidence>
<evidence type="ECO:0000259" key="6">
    <source>
        <dbReference type="PROSITE" id="PS50109"/>
    </source>
</evidence>
<evidence type="ECO:0000256" key="2">
    <source>
        <dbReference type="ARBA" id="ARBA00012438"/>
    </source>
</evidence>
<evidence type="ECO:0000256" key="1">
    <source>
        <dbReference type="ARBA" id="ARBA00000085"/>
    </source>
</evidence>
<proteinExistence type="predicted"/>
<dbReference type="PRINTS" id="PR00344">
    <property type="entry name" value="BCTRLSENSOR"/>
</dbReference>
<dbReference type="SUPFAM" id="SSF55785">
    <property type="entry name" value="PYP-like sensor domain (PAS domain)"/>
    <property type="match status" value="1"/>
</dbReference>
<dbReference type="Pfam" id="PF02518">
    <property type="entry name" value="HATPase_c"/>
    <property type="match status" value="1"/>
</dbReference>
<accession>A0ABS0XMM2</accession>
<evidence type="ECO:0000313" key="8">
    <source>
        <dbReference type="Proteomes" id="UP000640426"/>
    </source>
</evidence>
<dbReference type="InterPro" id="IPR035965">
    <property type="entry name" value="PAS-like_dom_sf"/>
</dbReference>
<organism evidence="7 8">
    <name type="scientific">Sphingomonas mollis</name>
    <dbReference type="NCBI Taxonomy" id="2795726"/>
    <lineage>
        <taxon>Bacteria</taxon>
        <taxon>Pseudomonadati</taxon>
        <taxon>Pseudomonadota</taxon>
        <taxon>Alphaproteobacteria</taxon>
        <taxon>Sphingomonadales</taxon>
        <taxon>Sphingomonadaceae</taxon>
        <taxon>Sphingomonas</taxon>
    </lineage>
</organism>
<keyword evidence="3" id="KW-0808">Transferase</keyword>
<dbReference type="PANTHER" id="PTHR43711">
    <property type="entry name" value="TWO-COMPONENT HISTIDINE KINASE"/>
    <property type="match status" value="1"/>
</dbReference>
<keyword evidence="4 7" id="KW-0418">Kinase</keyword>
<evidence type="ECO:0000313" key="7">
    <source>
        <dbReference type="EMBL" id="MBJ6121267.1"/>
    </source>
</evidence>
<dbReference type="EC" id="2.7.13.3" evidence="2"/>
<dbReference type="PROSITE" id="PS50109">
    <property type="entry name" value="HIS_KIN"/>
    <property type="match status" value="1"/>
</dbReference>
<dbReference type="InterPro" id="IPR036890">
    <property type="entry name" value="HATPase_C_sf"/>
</dbReference>
<dbReference type="InterPro" id="IPR005467">
    <property type="entry name" value="His_kinase_dom"/>
</dbReference>
<keyword evidence="5" id="KW-0902">Two-component regulatory system</keyword>
<evidence type="ECO:0000256" key="5">
    <source>
        <dbReference type="ARBA" id="ARBA00023012"/>
    </source>
</evidence>
<dbReference type="SUPFAM" id="SSF55874">
    <property type="entry name" value="ATPase domain of HSP90 chaperone/DNA topoisomerase II/histidine kinase"/>
    <property type="match status" value="1"/>
</dbReference>
<comment type="catalytic activity">
    <reaction evidence="1">
        <text>ATP + protein L-histidine = ADP + protein N-phospho-L-histidine.</text>
        <dbReference type="EC" id="2.7.13.3"/>
    </reaction>
</comment>
<sequence>MIAHAVIDSDGILLSADPALDALNLRAGGMPGLPCAVPQLASAAALAQRLGVPVCRRMTVADDETDVELWVRAQPEGDRVRLAASGWTEAPAWRPAAGPAPHVHEGGLCWETDASLRVTYLSVVASRAMGLDPASVLGRPLTVLFGFGEGADGAMPILDALARRRPFNNQPATLRPTSRPVTLSAVIRPDPMGSFAGLTGTARAVVADDDDDDVLRAAFTAGLDTALRSSLTRIVADADAIELQRDGPISADYADYAADIGSAGRHLMSLIDDLIDLQAIERPDFTTAIEPIDLADIAGRTANLLSVRAEHAGVVIDRPPAEAVVPAMGDARRVLQIMVNLVGNALRYSPAGERVVIETSMGSQIARITVTDRGKGIAPVDQERIFDKFERIDPTEAGGNGLGLFIARRLARAMGGDLTVASAAGEGARFTLTLPTRQASRDQ</sequence>
<dbReference type="SMART" id="SM00387">
    <property type="entry name" value="HATPase_c"/>
    <property type="match status" value="1"/>
</dbReference>
<dbReference type="InterPro" id="IPR050736">
    <property type="entry name" value="Sensor_HK_Regulatory"/>
</dbReference>
<dbReference type="Gene3D" id="3.30.565.10">
    <property type="entry name" value="Histidine kinase-like ATPase, C-terminal domain"/>
    <property type="match status" value="1"/>
</dbReference>
<dbReference type="EMBL" id="JAELXS010000002">
    <property type="protein sequence ID" value="MBJ6121267.1"/>
    <property type="molecule type" value="Genomic_DNA"/>
</dbReference>
<dbReference type="Proteomes" id="UP000640426">
    <property type="component" value="Unassembled WGS sequence"/>
</dbReference>
<protein>
    <recommendedName>
        <fullName evidence="2">histidine kinase</fullName>
        <ecNumber evidence="2">2.7.13.3</ecNumber>
    </recommendedName>
</protein>
<comment type="caution">
    <text evidence="7">The sequence shown here is derived from an EMBL/GenBank/DDBJ whole genome shotgun (WGS) entry which is preliminary data.</text>
</comment>
<dbReference type="PANTHER" id="PTHR43711:SF1">
    <property type="entry name" value="HISTIDINE KINASE 1"/>
    <property type="match status" value="1"/>
</dbReference>
<dbReference type="GO" id="GO:0016301">
    <property type="term" value="F:kinase activity"/>
    <property type="evidence" value="ECO:0007669"/>
    <property type="project" value="UniProtKB-KW"/>
</dbReference>
<reference evidence="8" key="1">
    <citation type="submission" date="2020-12" db="EMBL/GenBank/DDBJ databases">
        <title>Hymenobacter sp.</title>
        <authorList>
            <person name="Kim M.K."/>
        </authorList>
    </citation>
    <scope>NUCLEOTIDE SEQUENCE [LARGE SCALE GENOMIC DNA]</scope>
    <source>
        <strain evidence="8">BT553</strain>
    </source>
</reference>
<dbReference type="InterPro" id="IPR003594">
    <property type="entry name" value="HATPase_dom"/>
</dbReference>
<evidence type="ECO:0000256" key="3">
    <source>
        <dbReference type="ARBA" id="ARBA00022679"/>
    </source>
</evidence>